<evidence type="ECO:0000256" key="1">
    <source>
        <dbReference type="ARBA" id="ARBA00022801"/>
    </source>
</evidence>
<proteinExistence type="predicted"/>
<feature type="signal peptide" evidence="5">
    <location>
        <begin position="1"/>
        <end position="24"/>
    </location>
</feature>
<evidence type="ECO:0000313" key="8">
    <source>
        <dbReference type="Proteomes" id="UP000242857"/>
    </source>
</evidence>
<keyword evidence="1 4" id="KW-0378">Hydrolase</keyword>
<keyword evidence="8" id="KW-1185">Reference proteome</keyword>
<evidence type="ECO:0000256" key="5">
    <source>
        <dbReference type="SAM" id="SignalP"/>
    </source>
</evidence>
<name>A0A1M4TWY0_9GAMM</name>
<feature type="chain" id="PRO_5013313556" evidence="5">
    <location>
        <begin position="25"/>
        <end position="314"/>
    </location>
</feature>
<evidence type="ECO:0000259" key="6">
    <source>
        <dbReference type="PROSITE" id="PS51635"/>
    </source>
</evidence>
<evidence type="ECO:0000256" key="2">
    <source>
        <dbReference type="ARBA" id="ARBA00022963"/>
    </source>
</evidence>
<dbReference type="GO" id="GO:0016042">
    <property type="term" value="P:lipid catabolic process"/>
    <property type="evidence" value="ECO:0007669"/>
    <property type="project" value="UniProtKB-UniRule"/>
</dbReference>
<feature type="short sequence motif" description="GXSXG" evidence="4">
    <location>
        <begin position="72"/>
        <end position="76"/>
    </location>
</feature>
<dbReference type="SUPFAM" id="SSF52151">
    <property type="entry name" value="FabD/lysophospholipase-like"/>
    <property type="match status" value="1"/>
</dbReference>
<comment type="caution">
    <text evidence="4">Lacks conserved residue(s) required for the propagation of feature annotation.</text>
</comment>
<dbReference type="Proteomes" id="UP000242857">
    <property type="component" value="Unassembled WGS sequence"/>
</dbReference>
<dbReference type="OrthoDB" id="5290098at2"/>
<protein>
    <submittedName>
        <fullName evidence="7">NTE family protein</fullName>
    </submittedName>
</protein>
<evidence type="ECO:0000256" key="4">
    <source>
        <dbReference type="PROSITE-ProRule" id="PRU01161"/>
    </source>
</evidence>
<keyword evidence="5" id="KW-0732">Signal</keyword>
<dbReference type="PANTHER" id="PTHR14226:SF76">
    <property type="entry name" value="NTE FAMILY PROTEIN RSSA"/>
    <property type="match status" value="1"/>
</dbReference>
<feature type="active site" description="Nucleophile" evidence="4">
    <location>
        <position position="74"/>
    </location>
</feature>
<keyword evidence="3 4" id="KW-0443">Lipid metabolism</keyword>
<gene>
    <name evidence="7" type="ORF">SAMN02745204_00535</name>
</gene>
<feature type="short sequence motif" description="DGA/G" evidence="4">
    <location>
        <begin position="186"/>
        <end position="188"/>
    </location>
</feature>
<dbReference type="PROSITE" id="PS51635">
    <property type="entry name" value="PNPLA"/>
    <property type="match status" value="1"/>
</dbReference>
<feature type="active site" description="Proton acceptor" evidence="4">
    <location>
        <position position="186"/>
    </location>
</feature>
<dbReference type="CDD" id="cd07205">
    <property type="entry name" value="Pat_PNPLA6_PNPLA7_NTE1_like"/>
    <property type="match status" value="1"/>
</dbReference>
<feature type="domain" description="PNPLA" evidence="6">
    <location>
        <begin position="41"/>
        <end position="199"/>
    </location>
</feature>
<dbReference type="EMBL" id="FQUK01000006">
    <property type="protein sequence ID" value="SHE48923.1"/>
    <property type="molecule type" value="Genomic_DNA"/>
</dbReference>
<dbReference type="InterPro" id="IPR002641">
    <property type="entry name" value="PNPLA_dom"/>
</dbReference>
<accession>A0A1M4TWY0</accession>
<dbReference type="AlphaFoldDB" id="A0A1M4TWY0"/>
<evidence type="ECO:0000313" key="7">
    <source>
        <dbReference type="EMBL" id="SHE48923.1"/>
    </source>
</evidence>
<reference evidence="8" key="1">
    <citation type="submission" date="2016-11" db="EMBL/GenBank/DDBJ databases">
        <authorList>
            <person name="Varghese N."/>
            <person name="Submissions S."/>
        </authorList>
    </citation>
    <scope>NUCLEOTIDE SEQUENCE [LARGE SCALE GENOMIC DNA]</scope>
    <source>
        <strain evidence="8">DSM 14834</strain>
    </source>
</reference>
<evidence type="ECO:0000256" key="3">
    <source>
        <dbReference type="ARBA" id="ARBA00023098"/>
    </source>
</evidence>
<dbReference type="GO" id="GO:0016787">
    <property type="term" value="F:hydrolase activity"/>
    <property type="evidence" value="ECO:0007669"/>
    <property type="project" value="UniProtKB-UniRule"/>
</dbReference>
<dbReference type="Pfam" id="PF01734">
    <property type="entry name" value="Patatin"/>
    <property type="match status" value="1"/>
</dbReference>
<dbReference type="RefSeq" id="WP_084602314.1">
    <property type="nucleotide sequence ID" value="NZ_FQUK01000006.1"/>
</dbReference>
<dbReference type="InterPro" id="IPR016035">
    <property type="entry name" value="Acyl_Trfase/lysoPLipase"/>
</dbReference>
<organism evidence="7 8">
    <name type="scientific">Thermomonas hydrothermalis</name>
    <dbReference type="NCBI Taxonomy" id="213588"/>
    <lineage>
        <taxon>Bacteria</taxon>
        <taxon>Pseudomonadati</taxon>
        <taxon>Pseudomonadota</taxon>
        <taxon>Gammaproteobacteria</taxon>
        <taxon>Lysobacterales</taxon>
        <taxon>Lysobacteraceae</taxon>
        <taxon>Thermomonas</taxon>
    </lineage>
</organism>
<dbReference type="Gene3D" id="3.40.1090.10">
    <property type="entry name" value="Cytosolic phospholipase A2 catalytic domain"/>
    <property type="match status" value="2"/>
</dbReference>
<sequence>MRRIVALVCSAVLLAACASAPAPAPAPPPAKVEIKPIKVGLALGGGAAKGFAHIGVIKMLEANGIQPVVVAGTSAGSVVGALYAGGMDAYALQQNAFELDESRIRDVSLFSGGLVKGQKLQEYVNQLLGNRPFEKLKKPFAAVATRLEDGQRTVFVRGNVGQAVRASCAIPGVFEAVTIGGYHYVDGGVVSPVPVDAARELGADFVIAVDISAKADGKADPSSLLGTVNRSIVIMGQKLGAAELARADVVIRPRVNDIGAADFDQKNRAILEGERAAQAALPLIRAKLDALQAQRRAQAQRAVQASTPPGKAMR</sequence>
<dbReference type="PANTHER" id="PTHR14226">
    <property type="entry name" value="NEUROPATHY TARGET ESTERASE/SWISS CHEESE D.MELANOGASTER"/>
    <property type="match status" value="1"/>
</dbReference>
<dbReference type="PROSITE" id="PS51257">
    <property type="entry name" value="PROKAR_LIPOPROTEIN"/>
    <property type="match status" value="1"/>
</dbReference>
<dbReference type="InterPro" id="IPR050301">
    <property type="entry name" value="NTE"/>
</dbReference>
<keyword evidence="2 4" id="KW-0442">Lipid degradation</keyword>